<dbReference type="InterPro" id="IPR051916">
    <property type="entry name" value="GPI-anchor_lipid_remodeler"/>
</dbReference>
<reference evidence="3 4" key="1">
    <citation type="submission" date="2020-03" db="EMBL/GenBank/DDBJ databases">
        <title>Genomic Encyclopedia of Type Strains, Phase IV (KMG-IV): sequencing the most valuable type-strain genomes for metagenomic binning, comparative biology and taxonomic classification.</title>
        <authorList>
            <person name="Goeker M."/>
        </authorList>
    </citation>
    <scope>NUCLEOTIDE SEQUENCE [LARGE SCALE GENOMIC DNA]</scope>
    <source>
        <strain evidence="3 4">DSM 102865</strain>
    </source>
</reference>
<dbReference type="PANTHER" id="PTHR14859">
    <property type="entry name" value="CALCOFLUOR WHITE HYPERSENSITIVE PROTEIN PRECURSOR"/>
    <property type="match status" value="1"/>
</dbReference>
<evidence type="ECO:0000256" key="1">
    <source>
        <dbReference type="SAM" id="Phobius"/>
    </source>
</evidence>
<evidence type="ECO:0000313" key="4">
    <source>
        <dbReference type="Proteomes" id="UP001179181"/>
    </source>
</evidence>
<gene>
    <name evidence="3" type="ORF">FHS68_001969</name>
</gene>
<feature type="domain" description="Endonuclease/exonuclease/phosphatase" evidence="2">
    <location>
        <begin position="130"/>
        <end position="336"/>
    </location>
</feature>
<feature type="transmembrane region" description="Helical" evidence="1">
    <location>
        <begin position="88"/>
        <end position="109"/>
    </location>
</feature>
<dbReference type="GO" id="GO:0004519">
    <property type="term" value="F:endonuclease activity"/>
    <property type="evidence" value="ECO:0007669"/>
    <property type="project" value="UniProtKB-KW"/>
</dbReference>
<dbReference type="InterPro" id="IPR005135">
    <property type="entry name" value="Endo/exonuclease/phosphatase"/>
</dbReference>
<dbReference type="RefSeq" id="WP_229211834.1">
    <property type="nucleotide sequence ID" value="NZ_JAASQJ010000002.1"/>
</dbReference>
<name>A0ABX0UL36_9BACT</name>
<dbReference type="EMBL" id="JAASQJ010000002">
    <property type="protein sequence ID" value="NIJ52799.1"/>
    <property type="molecule type" value="Genomic_DNA"/>
</dbReference>
<evidence type="ECO:0000313" key="3">
    <source>
        <dbReference type="EMBL" id="NIJ52799.1"/>
    </source>
</evidence>
<keyword evidence="3" id="KW-0378">Hydrolase</keyword>
<feature type="transmembrane region" description="Helical" evidence="1">
    <location>
        <begin position="64"/>
        <end position="82"/>
    </location>
</feature>
<keyword evidence="1" id="KW-0472">Membrane</keyword>
<keyword evidence="4" id="KW-1185">Reference proteome</keyword>
<keyword evidence="1" id="KW-1133">Transmembrane helix</keyword>
<comment type="caution">
    <text evidence="3">The sequence shown here is derived from an EMBL/GenBank/DDBJ whole genome shotgun (WGS) entry which is preliminary data.</text>
</comment>
<proteinExistence type="predicted"/>
<keyword evidence="1" id="KW-0812">Transmembrane</keyword>
<sequence>MSKFNTRNSIPQSGKTDLQQKPMHAIKTGLEIAGGLIILFTLIPIIKHDYWTFRIFEYPRIQKLFLNLVIGILFIYLVPAYGLRYWAFVMLLSGNATYLFVKIFPFTFFAKNALLGTTKDDPDNRITIVSSNVFQHNRNAEGCMALLRKYDPDVILLLETDQFWYEGTKELGSKYEHQVLVPLENTYGMLLYSKLKLIDPQVRYLVDPEIPSIVTKVELKSGKQVNLHCVHPTPPVPGENTHSTERDKELLLIAKEVKHQAVPCIVVGDLNDVAWSYTTELFTKISGMLDPRIGRGFYNTFHAKYPILRFPLDHIFCSTDFKLITLARLENFNSDHFPILICLQYEASASQQQEEPKADLEDIALAEEKIKKEVPD</sequence>
<keyword evidence="3" id="KW-0540">Nuclease</keyword>
<dbReference type="SUPFAM" id="SSF56219">
    <property type="entry name" value="DNase I-like"/>
    <property type="match status" value="1"/>
</dbReference>
<feature type="transmembrane region" description="Helical" evidence="1">
    <location>
        <begin position="25"/>
        <end position="43"/>
    </location>
</feature>
<organism evidence="3 4">
    <name type="scientific">Dyadobacter arcticus</name>
    <dbReference type="NCBI Taxonomy" id="1078754"/>
    <lineage>
        <taxon>Bacteria</taxon>
        <taxon>Pseudomonadati</taxon>
        <taxon>Bacteroidota</taxon>
        <taxon>Cytophagia</taxon>
        <taxon>Cytophagales</taxon>
        <taxon>Spirosomataceae</taxon>
        <taxon>Dyadobacter</taxon>
    </lineage>
</organism>
<accession>A0ABX0UL36</accession>
<dbReference type="PANTHER" id="PTHR14859:SF15">
    <property type="entry name" value="ENDONUCLEASE_EXONUCLEASE_PHOSPHATASE DOMAIN-CONTAINING PROTEIN"/>
    <property type="match status" value="1"/>
</dbReference>
<dbReference type="Proteomes" id="UP001179181">
    <property type="component" value="Unassembled WGS sequence"/>
</dbReference>
<evidence type="ECO:0000259" key="2">
    <source>
        <dbReference type="Pfam" id="PF03372"/>
    </source>
</evidence>
<protein>
    <submittedName>
        <fullName evidence="3">Endonuclease/exonuclease/phosphatase (EEP) superfamily protein YafD</fullName>
    </submittedName>
</protein>
<dbReference type="Pfam" id="PF03372">
    <property type="entry name" value="Exo_endo_phos"/>
    <property type="match status" value="1"/>
</dbReference>
<keyword evidence="3" id="KW-0255">Endonuclease</keyword>
<dbReference type="Gene3D" id="3.60.10.10">
    <property type="entry name" value="Endonuclease/exonuclease/phosphatase"/>
    <property type="match status" value="1"/>
</dbReference>
<dbReference type="InterPro" id="IPR036691">
    <property type="entry name" value="Endo/exonu/phosph_ase_sf"/>
</dbReference>